<dbReference type="AlphaFoldDB" id="A0A0F9D9Z5"/>
<name>A0A0F9D9Z5_9ZZZZ</name>
<protein>
    <submittedName>
        <fullName evidence="1">Uncharacterized protein</fullName>
    </submittedName>
</protein>
<gene>
    <name evidence="1" type="ORF">LCGC14_2514110</name>
</gene>
<reference evidence="1" key="1">
    <citation type="journal article" date="2015" name="Nature">
        <title>Complex archaea that bridge the gap between prokaryotes and eukaryotes.</title>
        <authorList>
            <person name="Spang A."/>
            <person name="Saw J.H."/>
            <person name="Jorgensen S.L."/>
            <person name="Zaremba-Niedzwiedzka K."/>
            <person name="Martijn J."/>
            <person name="Lind A.E."/>
            <person name="van Eijk R."/>
            <person name="Schleper C."/>
            <person name="Guy L."/>
            <person name="Ettema T.J."/>
        </authorList>
    </citation>
    <scope>NUCLEOTIDE SEQUENCE</scope>
</reference>
<accession>A0A0F9D9Z5</accession>
<organism evidence="1">
    <name type="scientific">marine sediment metagenome</name>
    <dbReference type="NCBI Taxonomy" id="412755"/>
    <lineage>
        <taxon>unclassified sequences</taxon>
        <taxon>metagenomes</taxon>
        <taxon>ecological metagenomes</taxon>
    </lineage>
</organism>
<evidence type="ECO:0000313" key="1">
    <source>
        <dbReference type="EMBL" id="KKL14591.1"/>
    </source>
</evidence>
<sequence length="72" mass="8459">MTHHKHLDTVEYEEQTYSRSYEHNHLFDHKAHVHAHSWTGTSRNKTQHFVMSEDVTPVTEVTRIVTYKGVVG</sequence>
<comment type="caution">
    <text evidence="1">The sequence shown here is derived from an EMBL/GenBank/DDBJ whole genome shotgun (WGS) entry which is preliminary data.</text>
</comment>
<dbReference type="EMBL" id="LAZR01040397">
    <property type="protein sequence ID" value="KKL14591.1"/>
    <property type="molecule type" value="Genomic_DNA"/>
</dbReference>
<proteinExistence type="predicted"/>